<gene>
    <name evidence="2" type="ORF">ACK2TP_12785</name>
</gene>
<evidence type="ECO:0000313" key="2">
    <source>
        <dbReference type="EMBL" id="MFN2976642.1"/>
    </source>
</evidence>
<dbReference type="RefSeq" id="WP_263411891.1">
    <property type="nucleotide sequence ID" value="NZ_BAABBH010000001.1"/>
</dbReference>
<dbReference type="InterPro" id="IPR025570">
    <property type="entry name" value="DUF4337"/>
</dbReference>
<dbReference type="EMBL" id="JBJYXY010000001">
    <property type="protein sequence ID" value="MFN2976642.1"/>
    <property type="molecule type" value="Genomic_DNA"/>
</dbReference>
<accession>A0ABW9KNH0</accession>
<protein>
    <submittedName>
        <fullName evidence="2">DUF4337 domain-containing protein</fullName>
    </submittedName>
</protein>
<feature type="transmembrane region" description="Helical" evidence="1">
    <location>
        <begin position="156"/>
        <end position="178"/>
    </location>
</feature>
<keyword evidence="1" id="KW-1133">Transmembrane helix</keyword>
<sequence length="179" mass="19649">MEASEISEFMEQQEKASETHMMAVSFSISVLAVLVALVTVLSHRAHTAAVLNQSRASDEWNLYQAKKIRQSNIATTISLLQVLKPGDAAAEKQIADFRQHTSKWDSDLSESEHRAHALEMQVEAEEHRASRYDAGEALLQIGVVLASITLLTRQRIYWLVALAIGLVGLGYGAAGLLAH</sequence>
<reference evidence="2 3" key="1">
    <citation type="submission" date="2024-12" db="EMBL/GenBank/DDBJ databases">
        <authorList>
            <person name="Lee Y."/>
        </authorList>
    </citation>
    <scope>NUCLEOTIDE SEQUENCE [LARGE SCALE GENOMIC DNA]</scope>
    <source>
        <strain evidence="2 3">03SUJ4</strain>
    </source>
</reference>
<evidence type="ECO:0000256" key="1">
    <source>
        <dbReference type="SAM" id="Phobius"/>
    </source>
</evidence>
<comment type="caution">
    <text evidence="2">The sequence shown here is derived from an EMBL/GenBank/DDBJ whole genome shotgun (WGS) entry which is preliminary data.</text>
</comment>
<dbReference type="Proteomes" id="UP001634747">
    <property type="component" value="Unassembled WGS sequence"/>
</dbReference>
<name>A0ABW9KNH0_9BACT</name>
<keyword evidence="1" id="KW-0812">Transmembrane</keyword>
<keyword evidence="1" id="KW-0472">Membrane</keyword>
<dbReference type="Pfam" id="PF14235">
    <property type="entry name" value="DUF4337"/>
    <property type="match status" value="1"/>
</dbReference>
<keyword evidence="3" id="KW-1185">Reference proteome</keyword>
<organism evidence="2 3">
    <name type="scientific">Terriglobus aquaticus</name>
    <dbReference type="NCBI Taxonomy" id="940139"/>
    <lineage>
        <taxon>Bacteria</taxon>
        <taxon>Pseudomonadati</taxon>
        <taxon>Acidobacteriota</taxon>
        <taxon>Terriglobia</taxon>
        <taxon>Terriglobales</taxon>
        <taxon>Acidobacteriaceae</taxon>
        <taxon>Terriglobus</taxon>
    </lineage>
</organism>
<feature type="transmembrane region" description="Helical" evidence="1">
    <location>
        <begin position="20"/>
        <end position="41"/>
    </location>
</feature>
<evidence type="ECO:0000313" key="3">
    <source>
        <dbReference type="Proteomes" id="UP001634747"/>
    </source>
</evidence>
<proteinExistence type="predicted"/>